<dbReference type="InterPro" id="IPR036629">
    <property type="entry name" value="YjbJ_sf"/>
</dbReference>
<gene>
    <name evidence="3" type="ORF">EOE66_02125</name>
</gene>
<sequence>MNKDQVKGTLKSAAGKVQQATGKVVGSNEQQAKGLKKQVEGQAQKAVGDIKEVVKDATRK</sequence>
<evidence type="ECO:0000313" key="4">
    <source>
        <dbReference type="Proteomes" id="UP000285575"/>
    </source>
</evidence>
<evidence type="ECO:0000313" key="3">
    <source>
        <dbReference type="EMBL" id="RVU49393.1"/>
    </source>
</evidence>
<comment type="caution">
    <text evidence="3">The sequence shown here is derived from an EMBL/GenBank/DDBJ whole genome shotgun (WGS) entry which is preliminary data.</text>
</comment>
<evidence type="ECO:0000259" key="2">
    <source>
        <dbReference type="Pfam" id="PF05532"/>
    </source>
</evidence>
<dbReference type="SUPFAM" id="SSF69047">
    <property type="entry name" value="Hypothetical protein YjbJ"/>
    <property type="match status" value="1"/>
</dbReference>
<proteinExistence type="inferred from homology"/>
<keyword evidence="4" id="KW-1185">Reference proteome</keyword>
<dbReference type="Proteomes" id="UP000285575">
    <property type="component" value="Unassembled WGS sequence"/>
</dbReference>
<dbReference type="EMBL" id="SACR01000001">
    <property type="protein sequence ID" value="RVU49393.1"/>
    <property type="molecule type" value="Genomic_DNA"/>
</dbReference>
<dbReference type="RefSeq" id="WP_128227030.1">
    <property type="nucleotide sequence ID" value="NZ_SACR01000001.1"/>
</dbReference>
<dbReference type="OrthoDB" id="8564562at2"/>
<reference evidence="3 4" key="1">
    <citation type="submission" date="2019-01" db="EMBL/GenBank/DDBJ databases">
        <authorList>
            <person name="Chen W.-M."/>
        </authorList>
    </citation>
    <scope>NUCLEOTIDE SEQUENCE [LARGE SCALE GENOMIC DNA]</scope>
    <source>
        <strain evidence="3 4">KYPY4</strain>
    </source>
</reference>
<dbReference type="Gene3D" id="1.10.1470.10">
    <property type="entry name" value="YjbJ"/>
    <property type="match status" value="1"/>
</dbReference>
<dbReference type="Pfam" id="PF05532">
    <property type="entry name" value="CsbD"/>
    <property type="match status" value="1"/>
</dbReference>
<organism evidence="3 4">
    <name type="scientific">Rubrivivax rivuli</name>
    <dbReference type="NCBI Taxonomy" id="1862385"/>
    <lineage>
        <taxon>Bacteria</taxon>
        <taxon>Pseudomonadati</taxon>
        <taxon>Pseudomonadota</taxon>
        <taxon>Betaproteobacteria</taxon>
        <taxon>Burkholderiales</taxon>
        <taxon>Sphaerotilaceae</taxon>
        <taxon>Rubrivivax</taxon>
    </lineage>
</organism>
<name>A0A437RRH5_9BURK</name>
<feature type="domain" description="CsbD-like" evidence="2">
    <location>
        <begin position="4"/>
        <end position="56"/>
    </location>
</feature>
<comment type="similarity">
    <text evidence="1">Belongs to the UPF0337 (CsbD) family.</text>
</comment>
<evidence type="ECO:0000256" key="1">
    <source>
        <dbReference type="ARBA" id="ARBA00009129"/>
    </source>
</evidence>
<dbReference type="AlphaFoldDB" id="A0A437RRH5"/>
<protein>
    <submittedName>
        <fullName evidence="3">CsbD family protein</fullName>
    </submittedName>
</protein>
<dbReference type="InterPro" id="IPR008462">
    <property type="entry name" value="CsbD"/>
</dbReference>
<accession>A0A437RRH5</accession>